<dbReference type="AlphaFoldDB" id="A0A712DBT2"/>
<dbReference type="EMBL" id="DAAOES010000022">
    <property type="protein sequence ID" value="HAD2740493.1"/>
    <property type="molecule type" value="Genomic_DNA"/>
</dbReference>
<reference evidence="1" key="1">
    <citation type="journal article" date="2018" name="Genome Biol.">
        <title>SKESA: strategic k-mer extension for scrupulous assemblies.</title>
        <authorList>
            <person name="Souvorov A."/>
            <person name="Agarwala R."/>
            <person name="Lipman D.J."/>
        </authorList>
    </citation>
    <scope>NUCLEOTIDE SEQUENCE</scope>
    <source>
        <strain evidence="1">Salmonella enterica subsp. enterica</strain>
    </source>
</reference>
<protein>
    <submittedName>
        <fullName evidence="1">Uncharacterized protein</fullName>
    </submittedName>
</protein>
<reference evidence="1" key="2">
    <citation type="submission" date="2019-01" db="EMBL/GenBank/DDBJ databases">
        <authorList>
            <consortium name="NCBI Pathogen Detection Project"/>
        </authorList>
    </citation>
    <scope>NUCLEOTIDE SEQUENCE</scope>
    <source>
        <strain evidence="1">Salmonella enterica subsp. enterica</strain>
    </source>
</reference>
<sequence length="99" mass="11637">MTRLPFIESTTQQIFIFNTVTLCTIGLTHIETGKEYVVVFTDNNKIRDYKTGIVPQFGKLKQSDVDLVLFYRDEYEKYFDSLKDGDECLSFKDFIECLR</sequence>
<evidence type="ECO:0000313" key="1">
    <source>
        <dbReference type="EMBL" id="HAD2740493.1"/>
    </source>
</evidence>
<organism evidence="1">
    <name type="scientific">Salmonella enterica I</name>
    <dbReference type="NCBI Taxonomy" id="59201"/>
    <lineage>
        <taxon>Bacteria</taxon>
        <taxon>Pseudomonadati</taxon>
        <taxon>Pseudomonadota</taxon>
        <taxon>Gammaproteobacteria</taxon>
        <taxon>Enterobacterales</taxon>
        <taxon>Enterobacteriaceae</taxon>
        <taxon>Salmonella</taxon>
    </lineage>
</organism>
<gene>
    <name evidence="1" type="ORF">G1H39_24285</name>
</gene>
<proteinExistence type="predicted"/>
<accession>A0A712DBT2</accession>
<comment type="caution">
    <text evidence="1">The sequence shown here is derived from an EMBL/GenBank/DDBJ whole genome shotgun (WGS) entry which is preliminary data.</text>
</comment>
<name>A0A712DBT2_SALET</name>